<evidence type="ECO:0000256" key="3">
    <source>
        <dbReference type="ARBA" id="ARBA00023157"/>
    </source>
</evidence>
<evidence type="ECO:0000259" key="5">
    <source>
        <dbReference type="PROSITE" id="PS51352"/>
    </source>
</evidence>
<sequence>MVDVTDATFQQAVIERSAIVPVVVDLWAEWCGPCKQLGPILEKVISETQGKVDLAKVDVDANPQIAQAFKVQSIPAVFALVNGQPVDQFMGALPEAEVAAFVNKLLPEEEETELSRLLSAGDESSLRVALELEPGNAEVIVALAELLVTEQQPQEALALLEKIPESPATRRVAALARTGSVGADQVATQLTELLETAKDNEADRQQFVDLLELMDDEDPAKAQWRRKLTAKLF</sequence>
<organism evidence="6">
    <name type="scientific">freshwater metagenome</name>
    <dbReference type="NCBI Taxonomy" id="449393"/>
    <lineage>
        <taxon>unclassified sequences</taxon>
        <taxon>metagenomes</taxon>
        <taxon>ecological metagenomes</taxon>
    </lineage>
</organism>
<dbReference type="PANTHER" id="PTHR45663:SF11">
    <property type="entry name" value="GEO12009P1"/>
    <property type="match status" value="1"/>
</dbReference>
<accession>A0A6J6SNJ9</accession>
<dbReference type="FunFam" id="3.40.30.10:FF:000001">
    <property type="entry name" value="Thioredoxin"/>
    <property type="match status" value="1"/>
</dbReference>
<dbReference type="PROSITE" id="PS00194">
    <property type="entry name" value="THIOREDOXIN_1"/>
    <property type="match status" value="1"/>
</dbReference>
<dbReference type="InterPro" id="IPR005746">
    <property type="entry name" value="Thioredoxin"/>
</dbReference>
<keyword evidence="2" id="KW-0249">Electron transport</keyword>
<dbReference type="GO" id="GO:0045454">
    <property type="term" value="P:cell redox homeostasis"/>
    <property type="evidence" value="ECO:0007669"/>
    <property type="project" value="TreeGrafter"/>
</dbReference>
<dbReference type="Gene3D" id="1.25.40.10">
    <property type="entry name" value="Tetratricopeptide repeat domain"/>
    <property type="match status" value="1"/>
</dbReference>
<feature type="domain" description="Thioredoxin" evidence="5">
    <location>
        <begin position="1"/>
        <end position="107"/>
    </location>
</feature>
<dbReference type="PROSITE" id="PS51352">
    <property type="entry name" value="THIOREDOXIN_2"/>
    <property type="match status" value="1"/>
</dbReference>
<dbReference type="Gene3D" id="3.40.30.10">
    <property type="entry name" value="Glutaredoxin"/>
    <property type="match status" value="1"/>
</dbReference>
<dbReference type="InterPro" id="IPR011990">
    <property type="entry name" value="TPR-like_helical_dom_sf"/>
</dbReference>
<dbReference type="SUPFAM" id="SSF52833">
    <property type="entry name" value="Thioredoxin-like"/>
    <property type="match status" value="1"/>
</dbReference>
<evidence type="ECO:0000256" key="1">
    <source>
        <dbReference type="ARBA" id="ARBA00022448"/>
    </source>
</evidence>
<dbReference type="InterPro" id="IPR036249">
    <property type="entry name" value="Thioredoxin-like_sf"/>
</dbReference>
<dbReference type="PANTHER" id="PTHR45663">
    <property type="entry name" value="GEO12009P1"/>
    <property type="match status" value="1"/>
</dbReference>
<dbReference type="EMBL" id="CAEZYU010000024">
    <property type="protein sequence ID" value="CAB4736472.1"/>
    <property type="molecule type" value="Genomic_DNA"/>
</dbReference>
<dbReference type="GO" id="GO:0005829">
    <property type="term" value="C:cytosol"/>
    <property type="evidence" value="ECO:0007669"/>
    <property type="project" value="TreeGrafter"/>
</dbReference>
<dbReference type="CDD" id="cd02956">
    <property type="entry name" value="ybbN"/>
    <property type="match status" value="1"/>
</dbReference>
<dbReference type="AlphaFoldDB" id="A0A6J6SNJ9"/>
<name>A0A6J6SNJ9_9ZZZZ</name>
<dbReference type="Pfam" id="PF14559">
    <property type="entry name" value="TPR_19"/>
    <property type="match status" value="1"/>
</dbReference>
<reference evidence="6" key="1">
    <citation type="submission" date="2020-05" db="EMBL/GenBank/DDBJ databases">
        <authorList>
            <person name="Chiriac C."/>
            <person name="Salcher M."/>
            <person name="Ghai R."/>
            <person name="Kavagutti S V."/>
        </authorList>
    </citation>
    <scope>NUCLEOTIDE SEQUENCE</scope>
</reference>
<gene>
    <name evidence="6" type="ORF">UFOPK2766_00731</name>
</gene>
<protein>
    <submittedName>
        <fullName evidence="6">Unannotated protein</fullName>
    </submittedName>
</protein>
<dbReference type="NCBIfam" id="TIGR01068">
    <property type="entry name" value="thioredoxin"/>
    <property type="match status" value="1"/>
</dbReference>
<evidence type="ECO:0000256" key="4">
    <source>
        <dbReference type="ARBA" id="ARBA00023284"/>
    </source>
</evidence>
<dbReference type="Pfam" id="PF00085">
    <property type="entry name" value="Thioredoxin"/>
    <property type="match status" value="1"/>
</dbReference>
<proteinExistence type="predicted"/>
<dbReference type="GO" id="GO:0015035">
    <property type="term" value="F:protein-disulfide reductase activity"/>
    <property type="evidence" value="ECO:0007669"/>
    <property type="project" value="InterPro"/>
</dbReference>
<dbReference type="InterPro" id="IPR013766">
    <property type="entry name" value="Thioredoxin_domain"/>
</dbReference>
<evidence type="ECO:0000256" key="2">
    <source>
        <dbReference type="ARBA" id="ARBA00022982"/>
    </source>
</evidence>
<dbReference type="GO" id="GO:0006950">
    <property type="term" value="P:response to stress"/>
    <property type="evidence" value="ECO:0007669"/>
    <property type="project" value="UniProtKB-ARBA"/>
</dbReference>
<dbReference type="InterPro" id="IPR017937">
    <property type="entry name" value="Thioredoxin_CS"/>
</dbReference>
<evidence type="ECO:0000313" key="6">
    <source>
        <dbReference type="EMBL" id="CAB4736472.1"/>
    </source>
</evidence>
<keyword evidence="4" id="KW-0676">Redox-active center</keyword>
<keyword evidence="3" id="KW-1015">Disulfide bond</keyword>
<keyword evidence="1" id="KW-0813">Transport</keyword>